<reference evidence="3" key="2">
    <citation type="submission" date="2021-04" db="EMBL/GenBank/DDBJ databases">
        <authorList>
            <person name="Gilroy R."/>
        </authorList>
    </citation>
    <scope>NUCLEOTIDE SEQUENCE</scope>
    <source>
        <strain evidence="3">CHK198-12963</strain>
    </source>
</reference>
<comment type="caution">
    <text evidence="3">The sequence shown here is derived from an EMBL/GenBank/DDBJ whole genome shotgun (WGS) entry which is preliminary data.</text>
</comment>
<feature type="domain" description="SUF system FeS cluster assembly SufBD core" evidence="2">
    <location>
        <begin position="87"/>
        <end position="304"/>
    </location>
</feature>
<name>A0A9D2PVF4_9FIRM</name>
<protein>
    <submittedName>
        <fullName evidence="3">SufD family Fe-S cluster assembly protein</fullName>
    </submittedName>
</protein>
<dbReference type="PANTHER" id="PTHR30508">
    <property type="entry name" value="FES CLUSTER ASSEMBLY PROTEIN SUF"/>
    <property type="match status" value="1"/>
</dbReference>
<dbReference type="InterPro" id="IPR000825">
    <property type="entry name" value="SUF_FeS_clus_asmbl_SufBD_core"/>
</dbReference>
<dbReference type="GO" id="GO:0016226">
    <property type="term" value="P:iron-sulfur cluster assembly"/>
    <property type="evidence" value="ECO:0007669"/>
    <property type="project" value="InterPro"/>
</dbReference>
<dbReference type="EMBL" id="DWWB01000053">
    <property type="protein sequence ID" value="HJC66953.1"/>
    <property type="molecule type" value="Genomic_DNA"/>
</dbReference>
<accession>A0A9D2PVF4</accession>
<dbReference type="SUPFAM" id="SSF101960">
    <property type="entry name" value="Stabilizer of iron transporter SufD"/>
    <property type="match status" value="1"/>
</dbReference>
<evidence type="ECO:0000313" key="4">
    <source>
        <dbReference type="Proteomes" id="UP000823863"/>
    </source>
</evidence>
<evidence type="ECO:0000259" key="2">
    <source>
        <dbReference type="Pfam" id="PF01458"/>
    </source>
</evidence>
<dbReference type="PANTHER" id="PTHR30508:SF1">
    <property type="entry name" value="UPF0051 PROTEIN ABCI8, CHLOROPLASTIC-RELATED"/>
    <property type="match status" value="1"/>
</dbReference>
<dbReference type="Proteomes" id="UP000823863">
    <property type="component" value="Unassembled WGS sequence"/>
</dbReference>
<dbReference type="Pfam" id="PF01458">
    <property type="entry name" value="SUFBD_core"/>
    <property type="match status" value="1"/>
</dbReference>
<evidence type="ECO:0000313" key="3">
    <source>
        <dbReference type="EMBL" id="HJC66953.1"/>
    </source>
</evidence>
<sequence>MIDEIQKRLLREVADLHDVPEGAYNIRANGQMAGRHTTANIEITTKKDVNGIDIRIKPGTKHESVHIPVVVSESGLKEMVYNDFYIGDDADVVIVAGCGINNCGDQDSEHDGIHRFFLGKNAKVKYVEKHYGEGDGRGKRILNPVTEAHMDENSYMEMEMVQIKGVDSTERVTRAELASGAKLVVRERLMTHGTQNAVSDYEIDLNGENASTDLVSRSVAREESVQTFRSKINGNAKCSGHSECDAIIMDDAKIIAVPGLVANDIDAALIHEAAIGKIAGEQIIKLMTMGLTEQEAEEQIISGFLK</sequence>
<evidence type="ECO:0000256" key="1">
    <source>
        <dbReference type="ARBA" id="ARBA00043967"/>
    </source>
</evidence>
<dbReference type="AlphaFoldDB" id="A0A9D2PVF4"/>
<organism evidence="3 4">
    <name type="scientific">Candidatus Enterocloster excrementigallinarum</name>
    <dbReference type="NCBI Taxonomy" id="2838558"/>
    <lineage>
        <taxon>Bacteria</taxon>
        <taxon>Bacillati</taxon>
        <taxon>Bacillota</taxon>
        <taxon>Clostridia</taxon>
        <taxon>Lachnospirales</taxon>
        <taxon>Lachnospiraceae</taxon>
        <taxon>Enterocloster</taxon>
    </lineage>
</organism>
<dbReference type="InterPro" id="IPR055346">
    <property type="entry name" value="Fe-S_cluster_assembly_SufBD"/>
</dbReference>
<dbReference type="InterPro" id="IPR037284">
    <property type="entry name" value="SUF_FeS_clus_asmbl_SufBD_sf"/>
</dbReference>
<reference evidence="3" key="1">
    <citation type="journal article" date="2021" name="PeerJ">
        <title>Extensive microbial diversity within the chicken gut microbiome revealed by metagenomics and culture.</title>
        <authorList>
            <person name="Gilroy R."/>
            <person name="Ravi A."/>
            <person name="Getino M."/>
            <person name="Pursley I."/>
            <person name="Horton D.L."/>
            <person name="Alikhan N.F."/>
            <person name="Baker D."/>
            <person name="Gharbi K."/>
            <person name="Hall N."/>
            <person name="Watson M."/>
            <person name="Adriaenssens E.M."/>
            <person name="Foster-Nyarko E."/>
            <person name="Jarju S."/>
            <person name="Secka A."/>
            <person name="Antonio M."/>
            <person name="Oren A."/>
            <person name="Chaudhuri R.R."/>
            <person name="La Ragione R."/>
            <person name="Hildebrand F."/>
            <person name="Pallen M.J."/>
        </authorList>
    </citation>
    <scope>NUCLEOTIDE SEQUENCE</scope>
    <source>
        <strain evidence="3">CHK198-12963</strain>
    </source>
</reference>
<gene>
    <name evidence="3" type="ORF">H9931_09610</name>
</gene>
<comment type="similarity">
    <text evidence="1">Belongs to the iron-sulfur cluster assembly SufBD family.</text>
</comment>
<proteinExistence type="inferred from homology"/>